<keyword evidence="6" id="KW-1133">Transmembrane helix</keyword>
<keyword evidence="4" id="KW-0067">ATP-binding</keyword>
<evidence type="ECO:0000256" key="4">
    <source>
        <dbReference type="ARBA" id="ARBA00022840"/>
    </source>
</evidence>
<reference evidence="8" key="1">
    <citation type="submission" date="2020-12" db="EMBL/GenBank/DDBJ databases">
        <title>Sedimentitalea sp. nov., isolated from sand in Incheon.</title>
        <authorList>
            <person name="Kim W."/>
        </authorList>
    </citation>
    <scope>NUCLEOTIDE SEQUENCE</scope>
    <source>
        <strain evidence="8">CAU 1593</strain>
    </source>
</reference>
<feature type="transmembrane region" description="Helical" evidence="6">
    <location>
        <begin position="373"/>
        <end position="392"/>
    </location>
</feature>
<evidence type="ECO:0000313" key="8">
    <source>
        <dbReference type="EMBL" id="MBJ6370030.1"/>
    </source>
</evidence>
<dbReference type="PANTHER" id="PTHR43289:SF6">
    <property type="entry name" value="SERINE_THREONINE-PROTEIN KINASE NEKL-3"/>
    <property type="match status" value="1"/>
</dbReference>
<dbReference type="Pfam" id="PF00069">
    <property type="entry name" value="Pkinase"/>
    <property type="match status" value="1"/>
</dbReference>
<dbReference type="InterPro" id="IPR008266">
    <property type="entry name" value="Tyr_kinase_AS"/>
</dbReference>
<feature type="transmembrane region" description="Helical" evidence="6">
    <location>
        <begin position="494"/>
        <end position="512"/>
    </location>
</feature>
<evidence type="ECO:0000313" key="9">
    <source>
        <dbReference type="Proteomes" id="UP000619079"/>
    </source>
</evidence>
<dbReference type="CDD" id="cd14014">
    <property type="entry name" value="STKc_PknB_like"/>
    <property type="match status" value="1"/>
</dbReference>
<evidence type="ECO:0000256" key="1">
    <source>
        <dbReference type="ARBA" id="ARBA00022679"/>
    </source>
</evidence>
<evidence type="ECO:0000256" key="3">
    <source>
        <dbReference type="ARBA" id="ARBA00022777"/>
    </source>
</evidence>
<keyword evidence="2" id="KW-0547">Nucleotide-binding</keyword>
<dbReference type="SUPFAM" id="SSF56112">
    <property type="entry name" value="Protein kinase-like (PK-like)"/>
    <property type="match status" value="1"/>
</dbReference>
<dbReference type="InterPro" id="IPR000719">
    <property type="entry name" value="Prot_kinase_dom"/>
</dbReference>
<dbReference type="GO" id="GO:0005524">
    <property type="term" value="F:ATP binding"/>
    <property type="evidence" value="ECO:0007669"/>
    <property type="project" value="UniProtKB-KW"/>
</dbReference>
<evidence type="ECO:0000256" key="2">
    <source>
        <dbReference type="ARBA" id="ARBA00022741"/>
    </source>
</evidence>
<accession>A0A8J7IZ11</accession>
<evidence type="ECO:0000256" key="6">
    <source>
        <dbReference type="SAM" id="Phobius"/>
    </source>
</evidence>
<proteinExistence type="predicted"/>
<dbReference type="Gene3D" id="1.10.510.10">
    <property type="entry name" value="Transferase(Phosphotransferase) domain 1"/>
    <property type="match status" value="1"/>
</dbReference>
<dbReference type="GO" id="GO:0004674">
    <property type="term" value="F:protein serine/threonine kinase activity"/>
    <property type="evidence" value="ECO:0007669"/>
    <property type="project" value="UniProtKB-KW"/>
</dbReference>
<dbReference type="PANTHER" id="PTHR43289">
    <property type="entry name" value="MITOGEN-ACTIVATED PROTEIN KINASE KINASE KINASE 20-RELATED"/>
    <property type="match status" value="1"/>
</dbReference>
<keyword evidence="9" id="KW-1185">Reference proteome</keyword>
<comment type="caution">
    <text evidence="8">The sequence shown here is derived from an EMBL/GenBank/DDBJ whole genome shotgun (WGS) entry which is preliminary data.</text>
</comment>
<keyword evidence="1" id="KW-0808">Transferase</keyword>
<feature type="domain" description="Protein kinase" evidence="7">
    <location>
        <begin position="33"/>
        <end position="285"/>
    </location>
</feature>
<evidence type="ECO:0000256" key="5">
    <source>
        <dbReference type="SAM" id="MobiDB-lite"/>
    </source>
</evidence>
<organism evidence="8 9">
    <name type="scientific">Sedimentitalea arenosa</name>
    <dbReference type="NCBI Taxonomy" id="2798803"/>
    <lineage>
        <taxon>Bacteria</taxon>
        <taxon>Pseudomonadati</taxon>
        <taxon>Pseudomonadota</taxon>
        <taxon>Alphaproteobacteria</taxon>
        <taxon>Rhodobacterales</taxon>
        <taxon>Paracoccaceae</taxon>
        <taxon>Sedimentitalea</taxon>
    </lineage>
</organism>
<protein>
    <submittedName>
        <fullName evidence="8">Serine/threonine protein kinase</fullName>
    </submittedName>
</protein>
<dbReference type="Gene3D" id="3.30.200.20">
    <property type="entry name" value="Phosphorylase Kinase, domain 1"/>
    <property type="match status" value="1"/>
</dbReference>
<dbReference type="InterPro" id="IPR011009">
    <property type="entry name" value="Kinase-like_dom_sf"/>
</dbReference>
<dbReference type="AlphaFoldDB" id="A0A8J7IZ11"/>
<gene>
    <name evidence="8" type="ORF">JF290_00710</name>
</gene>
<dbReference type="EMBL" id="JAELVR010000001">
    <property type="protein sequence ID" value="MBJ6370030.1"/>
    <property type="molecule type" value="Genomic_DNA"/>
</dbReference>
<keyword evidence="6" id="KW-0812">Transmembrane</keyword>
<dbReference type="PROSITE" id="PS00109">
    <property type="entry name" value="PROTEIN_KINASE_TYR"/>
    <property type="match status" value="1"/>
</dbReference>
<feature type="transmembrane region" description="Helical" evidence="6">
    <location>
        <begin position="332"/>
        <end position="353"/>
    </location>
</feature>
<sequence length="519" mass="55959">MTKPGPFGSLESAEDFGREGIVAGPIRDDEGQFTEWRQLGRSSLGETWAARDAMRGREVVVKVRPPLGASRETCRREAALARKLNTPFLQRFLEYRPAELGPDALIYEYVPGASLKTRLADGPLSRDAALTMARDVLTGLAAAHANGIIHRDVSPENIILSDRGAVLIDFDALGDLVQDSHIGRTTVGGEFAGKPLYMSPEQITGAPQSAASDIWAVGAVLFESLTGRSFRQGESIADLVGQYASTPDVRDAPASLQALLTDMLAPDPGRRPDAIDAIDMIEAALRMSTPPTRPSVVSPSPERPMSRPSPSAPEIAWDLSPASPAKAGGGRAIIAVGLVALPLVAVIVFAAMFRGGALLKAFREQEFHTPHVLGMALVALGVVLVILSFFVARFLRARAAREDVALPFRALDLINAPDARDRLTETICLRIDAYRDLAGKPSEDLLTVTMVALANEYASAETADERFKALAMLNDLHTQVARTLRPWWMNYETLIARVLSLTTLVAGVVTAVEGVRRLF</sequence>
<keyword evidence="3 8" id="KW-0418">Kinase</keyword>
<keyword evidence="6" id="KW-0472">Membrane</keyword>
<feature type="region of interest" description="Disordered" evidence="5">
    <location>
        <begin position="289"/>
        <end position="314"/>
    </location>
</feature>
<keyword evidence="8" id="KW-0723">Serine/threonine-protein kinase</keyword>
<evidence type="ECO:0000259" key="7">
    <source>
        <dbReference type="PROSITE" id="PS50011"/>
    </source>
</evidence>
<dbReference type="Proteomes" id="UP000619079">
    <property type="component" value="Unassembled WGS sequence"/>
</dbReference>
<dbReference type="PROSITE" id="PS50011">
    <property type="entry name" value="PROTEIN_KINASE_DOM"/>
    <property type="match status" value="1"/>
</dbReference>
<feature type="compositionally biased region" description="Low complexity" evidence="5">
    <location>
        <begin position="289"/>
        <end position="300"/>
    </location>
</feature>
<name>A0A8J7IZ11_9RHOB</name>